<keyword evidence="1" id="KW-0732">Signal</keyword>
<feature type="chain" id="PRO_5038439172" description="Lipoprotein" evidence="1">
    <location>
        <begin position="23"/>
        <end position="138"/>
    </location>
</feature>
<accession>A0A9D1E3L3</accession>
<feature type="signal peptide" evidence="1">
    <location>
        <begin position="1"/>
        <end position="22"/>
    </location>
</feature>
<dbReference type="AlphaFoldDB" id="A0A9D1E3L3"/>
<evidence type="ECO:0000313" key="2">
    <source>
        <dbReference type="EMBL" id="HIR65610.1"/>
    </source>
</evidence>
<dbReference type="Proteomes" id="UP000824200">
    <property type="component" value="Unassembled WGS sequence"/>
</dbReference>
<dbReference type="PROSITE" id="PS51257">
    <property type="entry name" value="PROKAR_LIPOPROTEIN"/>
    <property type="match status" value="1"/>
</dbReference>
<reference evidence="2" key="1">
    <citation type="submission" date="2020-10" db="EMBL/GenBank/DDBJ databases">
        <authorList>
            <person name="Gilroy R."/>
        </authorList>
    </citation>
    <scope>NUCLEOTIDE SEQUENCE</scope>
    <source>
        <strain evidence="2">CHK121-14286</strain>
    </source>
</reference>
<comment type="caution">
    <text evidence="2">The sequence shown here is derived from an EMBL/GenBank/DDBJ whole genome shotgun (WGS) entry which is preliminary data.</text>
</comment>
<protein>
    <recommendedName>
        <fullName evidence="4">Lipoprotein</fullName>
    </recommendedName>
</protein>
<evidence type="ECO:0008006" key="4">
    <source>
        <dbReference type="Google" id="ProtNLM"/>
    </source>
</evidence>
<dbReference type="EMBL" id="DVHL01000016">
    <property type="protein sequence ID" value="HIR65610.1"/>
    <property type="molecule type" value="Genomic_DNA"/>
</dbReference>
<name>A0A9D1E3L3_9BACT</name>
<proteinExistence type="predicted"/>
<evidence type="ECO:0000256" key="1">
    <source>
        <dbReference type="SAM" id="SignalP"/>
    </source>
</evidence>
<sequence>MKKFTKVLAVMLVCVFALFAFAACAPNSDPDKALASLKEAGYTAAKDTQVVPGILAIAGVKGIDVVISGTKVEKLEDGSSKTQHVTVIYFLSADAANTAWDDVKEYAEEKKEDESDFTVAKFGKMIYFGTSAGIKAAA</sequence>
<reference evidence="2" key="2">
    <citation type="journal article" date="2021" name="PeerJ">
        <title>Extensive microbial diversity within the chicken gut microbiome revealed by metagenomics and culture.</title>
        <authorList>
            <person name="Gilroy R."/>
            <person name="Ravi A."/>
            <person name="Getino M."/>
            <person name="Pursley I."/>
            <person name="Horton D.L."/>
            <person name="Alikhan N.F."/>
            <person name="Baker D."/>
            <person name="Gharbi K."/>
            <person name="Hall N."/>
            <person name="Watson M."/>
            <person name="Adriaenssens E.M."/>
            <person name="Foster-Nyarko E."/>
            <person name="Jarju S."/>
            <person name="Secka A."/>
            <person name="Antonio M."/>
            <person name="Oren A."/>
            <person name="Chaudhuri R.R."/>
            <person name="La Ragione R."/>
            <person name="Hildebrand F."/>
            <person name="Pallen M.J."/>
        </authorList>
    </citation>
    <scope>NUCLEOTIDE SEQUENCE</scope>
    <source>
        <strain evidence="2">CHK121-14286</strain>
    </source>
</reference>
<organism evidence="2 3">
    <name type="scientific">Candidatus Fimimonas gallinarum</name>
    <dbReference type="NCBI Taxonomy" id="2840821"/>
    <lineage>
        <taxon>Bacteria</taxon>
        <taxon>Pseudomonadati</taxon>
        <taxon>Myxococcota</taxon>
        <taxon>Myxococcia</taxon>
        <taxon>Myxococcales</taxon>
        <taxon>Cystobacterineae</taxon>
        <taxon>Myxococcaceae</taxon>
        <taxon>Myxococcaceae incertae sedis</taxon>
        <taxon>Candidatus Fimimonas</taxon>
    </lineage>
</organism>
<gene>
    <name evidence="2" type="ORF">IAC95_01815</name>
</gene>
<evidence type="ECO:0000313" key="3">
    <source>
        <dbReference type="Proteomes" id="UP000824200"/>
    </source>
</evidence>